<feature type="non-terminal residue" evidence="3">
    <location>
        <position position="231"/>
    </location>
</feature>
<organism evidence="3 4">
    <name type="scientific">Phanerochaete carnosa (strain HHB-10118-sp)</name>
    <name type="common">White-rot fungus</name>
    <name type="synonym">Peniophora carnosa</name>
    <dbReference type="NCBI Taxonomy" id="650164"/>
    <lineage>
        <taxon>Eukaryota</taxon>
        <taxon>Fungi</taxon>
        <taxon>Dikarya</taxon>
        <taxon>Basidiomycota</taxon>
        <taxon>Agaricomycotina</taxon>
        <taxon>Agaricomycetes</taxon>
        <taxon>Polyporales</taxon>
        <taxon>Phanerochaetaceae</taxon>
        <taxon>Phanerochaete</taxon>
    </lineage>
</organism>
<dbReference type="HOGENOM" id="CLU_046025_5_3_1"/>
<feature type="domain" description="DUF6534" evidence="2">
    <location>
        <begin position="177"/>
        <end position="226"/>
    </location>
</feature>
<proteinExistence type="predicted"/>
<evidence type="ECO:0000313" key="4">
    <source>
        <dbReference type="Proteomes" id="UP000008370"/>
    </source>
</evidence>
<feature type="transmembrane region" description="Helical" evidence="1">
    <location>
        <begin position="129"/>
        <end position="148"/>
    </location>
</feature>
<dbReference type="PANTHER" id="PTHR40465">
    <property type="entry name" value="CHROMOSOME 1, WHOLE GENOME SHOTGUN SEQUENCE"/>
    <property type="match status" value="1"/>
</dbReference>
<evidence type="ECO:0000256" key="1">
    <source>
        <dbReference type="SAM" id="Phobius"/>
    </source>
</evidence>
<dbReference type="Pfam" id="PF20152">
    <property type="entry name" value="DUF6534"/>
    <property type="match status" value="1"/>
</dbReference>
<dbReference type="InParanoid" id="K5WC75"/>
<dbReference type="RefSeq" id="XP_007394629.1">
    <property type="nucleotide sequence ID" value="XM_007394567.1"/>
</dbReference>
<dbReference type="AlphaFoldDB" id="K5WC75"/>
<reference evidence="3 4" key="1">
    <citation type="journal article" date="2012" name="BMC Genomics">
        <title>Comparative genomics of the white-rot fungi, Phanerochaete carnosa and P. chrysosporium, to elucidate the genetic basis of the distinct wood types they colonize.</title>
        <authorList>
            <person name="Suzuki H."/>
            <person name="MacDonald J."/>
            <person name="Syed K."/>
            <person name="Salamov A."/>
            <person name="Hori C."/>
            <person name="Aerts A."/>
            <person name="Henrissat B."/>
            <person name="Wiebenga A."/>
            <person name="vanKuyk P.A."/>
            <person name="Barry K."/>
            <person name="Lindquist E."/>
            <person name="LaButti K."/>
            <person name="Lapidus A."/>
            <person name="Lucas S."/>
            <person name="Coutinho P."/>
            <person name="Gong Y."/>
            <person name="Samejima M."/>
            <person name="Mahadevan R."/>
            <person name="Abou-Zaid M."/>
            <person name="de Vries R.P."/>
            <person name="Igarashi K."/>
            <person name="Yadav J.S."/>
            <person name="Grigoriev I.V."/>
            <person name="Master E.R."/>
        </authorList>
    </citation>
    <scope>NUCLEOTIDE SEQUENCE [LARGE SCALE GENOMIC DNA]</scope>
    <source>
        <strain evidence="3 4">HHB-10118-sp</strain>
    </source>
</reference>
<keyword evidence="1" id="KW-1133">Transmembrane helix</keyword>
<dbReference type="KEGG" id="pco:PHACADRAFT_207986"/>
<dbReference type="PANTHER" id="PTHR40465:SF1">
    <property type="entry name" value="DUF6534 DOMAIN-CONTAINING PROTEIN"/>
    <property type="match status" value="1"/>
</dbReference>
<accession>K5WC75</accession>
<keyword evidence="1" id="KW-0472">Membrane</keyword>
<name>K5WC75_PHACS</name>
<keyword evidence="4" id="KW-1185">Reference proteome</keyword>
<dbReference type="InterPro" id="IPR045339">
    <property type="entry name" value="DUF6534"/>
</dbReference>
<feature type="transmembrane region" description="Helical" evidence="1">
    <location>
        <begin position="168"/>
        <end position="192"/>
    </location>
</feature>
<feature type="transmembrane region" description="Helical" evidence="1">
    <location>
        <begin position="20"/>
        <end position="44"/>
    </location>
</feature>
<feature type="transmembrane region" description="Helical" evidence="1">
    <location>
        <begin position="204"/>
        <end position="227"/>
    </location>
</feature>
<dbReference type="GeneID" id="18912689"/>
<sequence>MAAVLPTTLPPAAVLNSTLGALMLGAFASSALYGVLCLQTVMFCRTSFYDHRYARYTVWALWVMNTAHLAFCIHPCYWYMVSNYGRPDTIDHIIWSIPTWQILTATNDILVRGWFVYRIWILSQHNRWLAPPLAVYVVVVFVLTTVLGGETYLAQTFTAFRQTQASRAVGAIMPMVFALDVIIAFLLCFYFFRSRNNILSRRIGTYINVLIVYTINTGLLTSVLAMACTIT</sequence>
<evidence type="ECO:0000259" key="2">
    <source>
        <dbReference type="Pfam" id="PF20152"/>
    </source>
</evidence>
<dbReference type="Proteomes" id="UP000008370">
    <property type="component" value="Unassembled WGS sequence"/>
</dbReference>
<protein>
    <recommendedName>
        <fullName evidence="2">DUF6534 domain-containing protein</fullName>
    </recommendedName>
</protein>
<gene>
    <name evidence="3" type="ORF">PHACADRAFT_207986</name>
</gene>
<feature type="transmembrane region" description="Helical" evidence="1">
    <location>
        <begin position="92"/>
        <end position="117"/>
    </location>
</feature>
<dbReference type="EMBL" id="JH930471">
    <property type="protein sequence ID" value="EKM56795.1"/>
    <property type="molecule type" value="Genomic_DNA"/>
</dbReference>
<keyword evidence="1" id="KW-0812">Transmembrane</keyword>
<dbReference type="OrthoDB" id="2535105at2759"/>
<feature type="transmembrane region" description="Helical" evidence="1">
    <location>
        <begin position="56"/>
        <end position="80"/>
    </location>
</feature>
<evidence type="ECO:0000313" key="3">
    <source>
        <dbReference type="EMBL" id="EKM56795.1"/>
    </source>
</evidence>